<proteinExistence type="predicted"/>
<gene>
    <name evidence="2" type="ORF">FPHYL_7753</name>
</gene>
<sequence>MPYCTVCQRSIFYFFLNTDARHALRCALGLDPIWPVISTEISGRKLANPQSKHGFPHYNSISKLRESANSCDLCSLLLPFLLKSSVIKYDKDISLALRRRGALYLLPPATQVSDSEKARGHGADRNCNFYFFDNLYKTVQYGHLDPIKTNFVVGLIPLSKLEYDHPVTRDSGYVAEIIKLEPWIAFTLPYSHIAERGIWASGHIRFQARIGTILEWLSTCVDKHRKCRVPEVMRPARFIALDVGGEGLRLVSTAGLSRLECSSYTALSHCWGSSTNHSARTTRENLREKMSHIPLHSLPRTFQDAINVTRAIGLRFLWIDSLCIVQKDADDWAREASKMADVYRGSYLTLAASSPPDSDGGLFLEALTPAKVIHLSPETFPQGFEEELPKSCLARHPVASRATIVDGPLSKRAWVLQEQILSTRLIHFTDTQMFYQCADGLYSEDGTIDGERSMLPSLVEPTTNWASSSERPFTFSRWIAEFSARSLSFDSDRIAAMAGLIKHYEQISRQRPILGLWEGSLWIDLAWYSYIPEDNKARHDDDVFKGIPSWTCFSSKTKQIRNLHDDLARHMELQKGDNDVKLVHYSCDWTGPPYTSTIKSAELTVSGSLKAVKLQHPTNASLPFLDVDNTFDTRIGSENGLPPGLLLYLDGVQFNYDQDRLFLLRLFTANVKDSIADLGDFVLLLREESHNDKTVFRRLGAGYLARPQSEPSILFSTTHLSCLDEPMDEENLDELFKPPEAPPAFFYDAHPSFNLSSYDSNTYTTKVLSSVGLVFGLFAISIAGANTCYEFWYANSAPPCGACPSGPSKVENGKTINGL</sequence>
<comment type="caution">
    <text evidence="2">The sequence shown here is derived from an EMBL/GenBank/DDBJ whole genome shotgun (WGS) entry which is preliminary data.</text>
</comment>
<evidence type="ECO:0000313" key="3">
    <source>
        <dbReference type="Proteomes" id="UP000582016"/>
    </source>
</evidence>
<dbReference type="InterPro" id="IPR010730">
    <property type="entry name" value="HET"/>
</dbReference>
<dbReference type="OrthoDB" id="5347061at2759"/>
<dbReference type="PANTHER" id="PTHR33112:SF13">
    <property type="entry name" value="HETEROKARYON INCOMPATIBILITY DOMAIN-CONTAINING PROTEIN"/>
    <property type="match status" value="1"/>
</dbReference>
<organism evidence="2 3">
    <name type="scientific">Fusarium phyllophilum</name>
    <dbReference type="NCBI Taxonomy" id="47803"/>
    <lineage>
        <taxon>Eukaryota</taxon>
        <taxon>Fungi</taxon>
        <taxon>Dikarya</taxon>
        <taxon>Ascomycota</taxon>
        <taxon>Pezizomycotina</taxon>
        <taxon>Sordariomycetes</taxon>
        <taxon>Hypocreomycetidae</taxon>
        <taxon>Hypocreales</taxon>
        <taxon>Nectriaceae</taxon>
        <taxon>Fusarium</taxon>
        <taxon>Fusarium fujikuroi species complex</taxon>
    </lineage>
</organism>
<protein>
    <submittedName>
        <fullName evidence="2">Het-domain-containing protein</fullName>
    </submittedName>
</protein>
<dbReference type="EMBL" id="JAAOAQ010000282">
    <property type="protein sequence ID" value="KAF5557164.1"/>
    <property type="molecule type" value="Genomic_DNA"/>
</dbReference>
<dbReference type="AlphaFoldDB" id="A0A8H5JL16"/>
<dbReference type="Proteomes" id="UP000582016">
    <property type="component" value="Unassembled WGS sequence"/>
</dbReference>
<evidence type="ECO:0000313" key="2">
    <source>
        <dbReference type="EMBL" id="KAF5557164.1"/>
    </source>
</evidence>
<reference evidence="2 3" key="1">
    <citation type="submission" date="2020-05" db="EMBL/GenBank/DDBJ databases">
        <title>Identification and distribution of gene clusters putatively required for synthesis of sphingolipid metabolism inhibitors in phylogenetically diverse species of the filamentous fungus Fusarium.</title>
        <authorList>
            <person name="Kim H.-S."/>
            <person name="Busman M."/>
            <person name="Brown D.W."/>
            <person name="Divon H."/>
            <person name="Uhlig S."/>
            <person name="Proctor R.H."/>
        </authorList>
    </citation>
    <scope>NUCLEOTIDE SEQUENCE [LARGE SCALE GENOMIC DNA]</scope>
    <source>
        <strain evidence="2 3">NRRL 13617</strain>
    </source>
</reference>
<feature type="domain" description="Heterokaryon incompatibility" evidence="1">
    <location>
        <begin position="264"/>
        <end position="418"/>
    </location>
</feature>
<name>A0A8H5JL16_9HYPO</name>
<accession>A0A8H5JL16</accession>
<evidence type="ECO:0000259" key="1">
    <source>
        <dbReference type="Pfam" id="PF06985"/>
    </source>
</evidence>
<dbReference type="PANTHER" id="PTHR33112">
    <property type="entry name" value="DOMAIN PROTEIN, PUTATIVE-RELATED"/>
    <property type="match status" value="1"/>
</dbReference>
<keyword evidence="3" id="KW-1185">Reference proteome</keyword>
<dbReference type="Pfam" id="PF06985">
    <property type="entry name" value="HET"/>
    <property type="match status" value="1"/>
</dbReference>